<dbReference type="SUPFAM" id="SSF53254">
    <property type="entry name" value="Phosphoglycerate mutase-like"/>
    <property type="match status" value="2"/>
</dbReference>
<dbReference type="AlphaFoldDB" id="A0A3R7GSG6"/>
<keyword evidence="2" id="KW-0378">Hydrolase</keyword>
<keyword evidence="5" id="KW-1185">Reference proteome</keyword>
<evidence type="ECO:0000256" key="1">
    <source>
        <dbReference type="ARBA" id="ARBA00005375"/>
    </source>
</evidence>
<dbReference type="InterPro" id="IPR000560">
    <property type="entry name" value="His_Pase_clade-2"/>
</dbReference>
<dbReference type="CDD" id="cd07061">
    <property type="entry name" value="HP_HAP_like"/>
    <property type="match status" value="2"/>
</dbReference>
<dbReference type="InterPro" id="IPR050645">
    <property type="entry name" value="Histidine_acid_phosphatase"/>
</dbReference>
<evidence type="ECO:0000313" key="6">
    <source>
        <dbReference type="Proteomes" id="UP000285883"/>
    </source>
</evidence>
<comment type="similarity">
    <text evidence="1">Belongs to the histidine acid phosphatase family.</text>
</comment>
<evidence type="ECO:0000313" key="4">
    <source>
        <dbReference type="EMBL" id="RLN75825.1"/>
    </source>
</evidence>
<evidence type="ECO:0000313" key="3">
    <source>
        <dbReference type="EMBL" id="RLN26407.1"/>
    </source>
</evidence>
<evidence type="ECO:0008006" key="7">
    <source>
        <dbReference type="Google" id="ProtNLM"/>
    </source>
</evidence>
<feature type="non-terminal residue" evidence="4">
    <location>
        <position position="1"/>
    </location>
</feature>
<dbReference type="PROSITE" id="PS00778">
    <property type="entry name" value="HIS_ACID_PHOSPHAT_2"/>
    <property type="match status" value="2"/>
</dbReference>
<dbReference type="PANTHER" id="PTHR11567:SF110">
    <property type="entry name" value="2-PHOSPHOXYLOSE PHOSPHATASE 1"/>
    <property type="match status" value="1"/>
</dbReference>
<gene>
    <name evidence="3" type="ORF">BBI17_007962</name>
    <name evidence="4" type="ORF">BBO99_00008041</name>
</gene>
<dbReference type="EMBL" id="MAYM02001146">
    <property type="protein sequence ID" value="RLN26407.1"/>
    <property type="molecule type" value="Genomic_DNA"/>
</dbReference>
<protein>
    <recommendedName>
        <fullName evidence="7">Histidine acid phosphatase</fullName>
    </recommendedName>
</protein>
<dbReference type="InterPro" id="IPR033379">
    <property type="entry name" value="Acid_Pase_AS"/>
</dbReference>
<dbReference type="GO" id="GO:0016791">
    <property type="term" value="F:phosphatase activity"/>
    <property type="evidence" value="ECO:0007669"/>
    <property type="project" value="TreeGrafter"/>
</dbReference>
<sequence>PETDFWVSQLADLSVIGALNSGSRVVDYHDGDCGSNNSQNCFNQGFTVPPPPQQGGRWPCGQLTAKGIAMMRLKGQLIREKYCNFISDIDNVTQVHVQSTNIRRTIRSAQSLLAGLFPEHFVNVDADNQLSSSGELLPAIREVLVCHQAHGLAFPDGLDRQLFAQICDYDAWLWHQLYGKMEFCRASFSAGVQRIYTYLSGIPEGTTTHKLSLFSAHDNSLVAFANALQLQVPRVIPPYGAMLIFEVFRHRVTGEFYLKTLFEDDEVTFARDLTLRHVLIFHRHGDRTPVLTSIGSKVQQTHEETDFWASKVATPEQIELLQQTAKTIGADPSQPPTIRPSKESQFPYGLLTQKGVEHMTAKGRKFRERYGDFMGGNVKTEDVHVLSSSVPRTIESVQSLLRGFFYEGQNTQIKVPQFYVHTYTHNVLAPNHPLQVFNEIELIVHDDVVSLRSKIERGAMEKLSLHLRECLGVPEDQPLSWTAVRDALTCREAHDWPFPEGVDQKIFEQVTVYDTWLWQRLYHRKDFCHGAFKDGVKEIYAYLKSVVNNQKEVAKLSFFSAHDNSIVALLGALQIDVGAQLPEYGTAVTFEVHEDVATHEFYIKPLYEGEVVSFVGHHNDPFCPFSHFESLALEFLTVKA</sequence>
<dbReference type="Proteomes" id="UP000285883">
    <property type="component" value="Unassembled WGS sequence"/>
</dbReference>
<proteinExistence type="inferred from homology"/>
<evidence type="ECO:0000313" key="5">
    <source>
        <dbReference type="Proteomes" id="UP000285624"/>
    </source>
</evidence>
<dbReference type="STRING" id="325452.A0A3R7GSG6"/>
<dbReference type="Pfam" id="PF00328">
    <property type="entry name" value="His_Phos_2"/>
    <property type="match status" value="2"/>
</dbReference>
<dbReference type="Gene3D" id="3.40.50.1240">
    <property type="entry name" value="Phosphoglycerate mutase-like"/>
    <property type="match status" value="3"/>
</dbReference>
<name>A0A3R7GSG6_9STRA</name>
<dbReference type="PANTHER" id="PTHR11567">
    <property type="entry name" value="ACID PHOSPHATASE-RELATED"/>
    <property type="match status" value="1"/>
</dbReference>
<organism evidence="4 5">
    <name type="scientific">Phytophthora kernoviae</name>
    <dbReference type="NCBI Taxonomy" id="325452"/>
    <lineage>
        <taxon>Eukaryota</taxon>
        <taxon>Sar</taxon>
        <taxon>Stramenopiles</taxon>
        <taxon>Oomycota</taxon>
        <taxon>Peronosporomycetes</taxon>
        <taxon>Peronosporales</taxon>
        <taxon>Peronosporaceae</taxon>
        <taxon>Phytophthora</taxon>
    </lineage>
</organism>
<reference evidence="5 6" key="1">
    <citation type="submission" date="2018-07" db="EMBL/GenBank/DDBJ databases">
        <title>Genome sequencing of oomycete isolates from Chile give support for New Zealand origin for Phytophthora kernoviae and make available the first Nothophytophthora sp. genome.</title>
        <authorList>
            <person name="Studholme D.J."/>
            <person name="Sanfuentes E."/>
            <person name="Panda P."/>
            <person name="Hill R."/>
            <person name="Sambles C."/>
            <person name="Grant M."/>
            <person name="Williams N.M."/>
            <person name="Mcdougal R.L."/>
        </authorList>
    </citation>
    <scope>NUCLEOTIDE SEQUENCE [LARGE SCALE GENOMIC DNA]</scope>
    <source>
        <strain evidence="3">Chile2</strain>
        <strain evidence="4">Chile4</strain>
    </source>
</reference>
<dbReference type="Proteomes" id="UP000285624">
    <property type="component" value="Unassembled WGS sequence"/>
</dbReference>
<evidence type="ECO:0000256" key="2">
    <source>
        <dbReference type="ARBA" id="ARBA00022801"/>
    </source>
</evidence>
<dbReference type="InterPro" id="IPR029033">
    <property type="entry name" value="His_PPase_superfam"/>
</dbReference>
<accession>A0A3R7GSG6</accession>
<comment type="caution">
    <text evidence="4">The sequence shown here is derived from an EMBL/GenBank/DDBJ whole genome shotgun (WGS) entry which is preliminary data.</text>
</comment>
<dbReference type="EMBL" id="MBDN02000375">
    <property type="protein sequence ID" value="RLN75825.1"/>
    <property type="molecule type" value="Genomic_DNA"/>
</dbReference>